<sequence>MNGPAPAPAPGETFLRTKDGARLAVSVLEPLVRGAENRPVVVLAHGWGGSRRIWSPVTDRLLRSGFPVVAYDLRGHGASTVGTSEVTAEAMHADLAAVVHHAGGAPIVVGHSGGGFAALMLAAAPEPEARPVGLVLVASAAHDQDTPEKEARMMEAPLFSWALRRPSLGRALLGQMTGTSLAPRLREVNRQVFTATTPQVRAACFRTSRGMDLRAALAEVPLPAAVLAGEADRVIRPELGRELASALPDAVFISIPRAGHVLPLEDPDTVAEAVTRTAARVGGRAGNAGGVKGAGTR</sequence>
<dbReference type="InterPro" id="IPR000639">
    <property type="entry name" value="Epox_hydrolase-like"/>
</dbReference>
<evidence type="ECO:0000313" key="4">
    <source>
        <dbReference type="Proteomes" id="UP001234880"/>
    </source>
</evidence>
<dbReference type="EMBL" id="JAURUE010000001">
    <property type="protein sequence ID" value="MDP9607839.1"/>
    <property type="molecule type" value="Genomic_DNA"/>
</dbReference>
<dbReference type="Gene3D" id="3.40.50.1820">
    <property type="entry name" value="alpha/beta hydrolase"/>
    <property type="match status" value="1"/>
</dbReference>
<dbReference type="SUPFAM" id="SSF53474">
    <property type="entry name" value="alpha/beta-Hydrolases"/>
    <property type="match status" value="1"/>
</dbReference>
<dbReference type="Proteomes" id="UP001234880">
    <property type="component" value="Unassembled WGS sequence"/>
</dbReference>
<dbReference type="PANTHER" id="PTHR43798:SF31">
    <property type="entry name" value="AB HYDROLASE SUPERFAMILY PROTEIN YCLE"/>
    <property type="match status" value="1"/>
</dbReference>
<dbReference type="InterPro" id="IPR000073">
    <property type="entry name" value="AB_hydrolase_1"/>
</dbReference>
<organism evidence="3 4">
    <name type="scientific">Streptomyces demainii</name>
    <dbReference type="NCBI Taxonomy" id="588122"/>
    <lineage>
        <taxon>Bacteria</taxon>
        <taxon>Bacillati</taxon>
        <taxon>Actinomycetota</taxon>
        <taxon>Actinomycetes</taxon>
        <taxon>Kitasatosporales</taxon>
        <taxon>Streptomycetaceae</taxon>
        <taxon>Streptomyces</taxon>
    </lineage>
</organism>
<dbReference type="RefSeq" id="WP_307109870.1">
    <property type="nucleotide sequence ID" value="NZ_JAURUE010000001.1"/>
</dbReference>
<protein>
    <submittedName>
        <fullName evidence="3">Pimeloyl-ACP methyl ester carboxylesterase</fullName>
    </submittedName>
</protein>
<dbReference type="PRINTS" id="PR00111">
    <property type="entry name" value="ABHYDROLASE"/>
</dbReference>
<proteinExistence type="predicted"/>
<dbReference type="PANTHER" id="PTHR43798">
    <property type="entry name" value="MONOACYLGLYCEROL LIPASE"/>
    <property type="match status" value="1"/>
</dbReference>
<evidence type="ECO:0000256" key="1">
    <source>
        <dbReference type="ARBA" id="ARBA00022801"/>
    </source>
</evidence>
<dbReference type="InterPro" id="IPR029058">
    <property type="entry name" value="AB_hydrolase_fold"/>
</dbReference>
<keyword evidence="1" id="KW-0378">Hydrolase</keyword>
<reference evidence="3 4" key="1">
    <citation type="submission" date="2023-07" db="EMBL/GenBank/DDBJ databases">
        <title>Sequencing the genomes of 1000 actinobacteria strains.</title>
        <authorList>
            <person name="Klenk H.-P."/>
        </authorList>
    </citation>
    <scope>NUCLEOTIDE SEQUENCE [LARGE SCALE GENOMIC DNA]</scope>
    <source>
        <strain evidence="3 4">DSM 41600</strain>
    </source>
</reference>
<evidence type="ECO:0000313" key="3">
    <source>
        <dbReference type="EMBL" id="MDP9607839.1"/>
    </source>
</evidence>
<name>A0ABT9KHE9_9ACTN</name>
<accession>A0ABT9KHE9</accession>
<keyword evidence="4" id="KW-1185">Reference proteome</keyword>
<dbReference type="InterPro" id="IPR050266">
    <property type="entry name" value="AB_hydrolase_sf"/>
</dbReference>
<dbReference type="PRINTS" id="PR00412">
    <property type="entry name" value="EPOXHYDRLASE"/>
</dbReference>
<feature type="domain" description="AB hydrolase-1" evidence="2">
    <location>
        <begin position="41"/>
        <end position="273"/>
    </location>
</feature>
<evidence type="ECO:0000259" key="2">
    <source>
        <dbReference type="Pfam" id="PF12697"/>
    </source>
</evidence>
<comment type="caution">
    <text evidence="3">The sequence shown here is derived from an EMBL/GenBank/DDBJ whole genome shotgun (WGS) entry which is preliminary data.</text>
</comment>
<dbReference type="Pfam" id="PF12697">
    <property type="entry name" value="Abhydrolase_6"/>
    <property type="match status" value="1"/>
</dbReference>
<gene>
    <name evidence="3" type="ORF">JOF35_000116</name>
</gene>